<dbReference type="FunFam" id="3.40.50.2020:FF:000023">
    <property type="entry name" value="Probable uracil phosphoribosyltransferase"/>
    <property type="match status" value="1"/>
</dbReference>
<dbReference type="Pfam" id="PF14681">
    <property type="entry name" value="UPRTase"/>
    <property type="match status" value="1"/>
</dbReference>
<comment type="pathway">
    <text evidence="2">Pyrimidine metabolism; UMP biosynthesis via salvage pathway; UMP from uracil: step 1/1.</text>
</comment>
<keyword evidence="8" id="KW-0547">Nucleotide-binding</keyword>
<comment type="caution">
    <text evidence="11">The sequence shown here is derived from an EMBL/GenBank/DDBJ whole genome shotgun (WGS) entry which is preliminary data.</text>
</comment>
<keyword evidence="6" id="KW-0328">Glycosyltransferase</keyword>
<keyword evidence="5" id="KW-0021">Allosteric enzyme</keyword>
<dbReference type="GO" id="GO:0008655">
    <property type="term" value="P:pyrimidine-containing compound salvage"/>
    <property type="evidence" value="ECO:0007669"/>
    <property type="project" value="UniProtKB-ARBA"/>
</dbReference>
<evidence type="ECO:0000256" key="4">
    <source>
        <dbReference type="ARBA" id="ARBA00011894"/>
    </source>
</evidence>
<evidence type="ECO:0000256" key="3">
    <source>
        <dbReference type="ARBA" id="ARBA00009516"/>
    </source>
</evidence>
<dbReference type="GO" id="GO:0005525">
    <property type="term" value="F:GTP binding"/>
    <property type="evidence" value="ECO:0007669"/>
    <property type="project" value="UniProtKB-KW"/>
</dbReference>
<keyword evidence="7" id="KW-0808">Transferase</keyword>
<dbReference type="Proteomes" id="UP001530377">
    <property type="component" value="Unassembled WGS sequence"/>
</dbReference>
<evidence type="ECO:0000256" key="8">
    <source>
        <dbReference type="ARBA" id="ARBA00022741"/>
    </source>
</evidence>
<protein>
    <recommendedName>
        <fullName evidence="4">uracil phosphoribosyltransferase</fullName>
        <ecNumber evidence="4">2.4.2.9</ecNumber>
    </recommendedName>
</protein>
<comment type="cofactor">
    <cofactor evidence="1">
        <name>Mg(2+)</name>
        <dbReference type="ChEBI" id="CHEBI:18420"/>
    </cofactor>
</comment>
<gene>
    <name evidence="11" type="ORF">ACHAXA_005886</name>
</gene>
<organism evidence="11 12">
    <name type="scientific">Cyclostephanos tholiformis</name>
    <dbReference type="NCBI Taxonomy" id="382380"/>
    <lineage>
        <taxon>Eukaryota</taxon>
        <taxon>Sar</taxon>
        <taxon>Stramenopiles</taxon>
        <taxon>Ochrophyta</taxon>
        <taxon>Bacillariophyta</taxon>
        <taxon>Coscinodiscophyceae</taxon>
        <taxon>Thalassiosirophycidae</taxon>
        <taxon>Stephanodiscales</taxon>
        <taxon>Stephanodiscaceae</taxon>
        <taxon>Cyclostephanos</taxon>
    </lineage>
</organism>
<dbReference type="EMBL" id="JALLPB020000070">
    <property type="protein sequence ID" value="KAL3822253.1"/>
    <property type="molecule type" value="Genomic_DNA"/>
</dbReference>
<evidence type="ECO:0000313" key="11">
    <source>
        <dbReference type="EMBL" id="KAL3822253.1"/>
    </source>
</evidence>
<dbReference type="AlphaFoldDB" id="A0ABD3SD59"/>
<comment type="similarity">
    <text evidence="3">Belongs to the UPRTase family.</text>
</comment>
<dbReference type="Gene3D" id="3.40.50.2020">
    <property type="match status" value="1"/>
</dbReference>
<dbReference type="InterPro" id="IPR000836">
    <property type="entry name" value="PRTase_dom"/>
</dbReference>
<evidence type="ECO:0000313" key="12">
    <source>
        <dbReference type="Proteomes" id="UP001530377"/>
    </source>
</evidence>
<dbReference type="SUPFAM" id="SSF53271">
    <property type="entry name" value="PRTase-like"/>
    <property type="match status" value="1"/>
</dbReference>
<evidence type="ECO:0000256" key="5">
    <source>
        <dbReference type="ARBA" id="ARBA00022533"/>
    </source>
</evidence>
<sequence length="229" mass="25208">MSSDQDHHSSHPNLTTLNSRALASLFTKIRDRDTTSKDFVHYSKRIMRLLAEEAIALLPTLPYTVITPTNVSFIGQISVADTDPDMVCVVSIIRAGDSLLESIREIIPGIRVGKLWIQRNESSSAKEAVHSCTKLPKNIDNMNVILCDPMLATGGSSCMALSILVDEYGVDPSKIIFANVICCPEGLVAVTERFPSVKIVSCWVDPEMNEEKFIMPGLGDYGDRFFNTA</sequence>
<name>A0ABD3SD59_9STRA</name>
<reference evidence="11 12" key="1">
    <citation type="submission" date="2024-10" db="EMBL/GenBank/DDBJ databases">
        <title>Updated reference genomes for cyclostephanoid diatoms.</title>
        <authorList>
            <person name="Roberts W.R."/>
            <person name="Alverson A.J."/>
        </authorList>
    </citation>
    <scope>NUCLEOTIDE SEQUENCE [LARGE SCALE GENOMIC DNA]</scope>
    <source>
        <strain evidence="11 12">AJA228-03</strain>
    </source>
</reference>
<evidence type="ECO:0000256" key="2">
    <source>
        <dbReference type="ARBA" id="ARBA00005180"/>
    </source>
</evidence>
<dbReference type="GO" id="GO:0004845">
    <property type="term" value="F:uracil phosphoribosyltransferase activity"/>
    <property type="evidence" value="ECO:0007669"/>
    <property type="project" value="UniProtKB-EC"/>
</dbReference>
<dbReference type="NCBIfam" id="NF001097">
    <property type="entry name" value="PRK00129.1"/>
    <property type="match status" value="1"/>
</dbReference>
<accession>A0ABD3SD59</accession>
<feature type="domain" description="Phosphoribosyltransferase" evidence="10">
    <location>
        <begin position="18"/>
        <end position="228"/>
    </location>
</feature>
<evidence type="ECO:0000259" key="10">
    <source>
        <dbReference type="Pfam" id="PF14681"/>
    </source>
</evidence>
<dbReference type="CDD" id="cd06223">
    <property type="entry name" value="PRTases_typeI"/>
    <property type="match status" value="1"/>
</dbReference>
<dbReference type="InterPro" id="IPR029057">
    <property type="entry name" value="PRTase-like"/>
</dbReference>
<keyword evidence="9" id="KW-0342">GTP-binding</keyword>
<keyword evidence="12" id="KW-1185">Reference proteome</keyword>
<proteinExistence type="inferred from homology"/>
<dbReference type="EC" id="2.4.2.9" evidence="4"/>
<evidence type="ECO:0000256" key="9">
    <source>
        <dbReference type="ARBA" id="ARBA00023134"/>
    </source>
</evidence>
<evidence type="ECO:0000256" key="7">
    <source>
        <dbReference type="ARBA" id="ARBA00022679"/>
    </source>
</evidence>
<evidence type="ECO:0000256" key="1">
    <source>
        <dbReference type="ARBA" id="ARBA00001946"/>
    </source>
</evidence>
<evidence type="ECO:0000256" key="6">
    <source>
        <dbReference type="ARBA" id="ARBA00022676"/>
    </source>
</evidence>